<evidence type="ECO:0000313" key="2">
    <source>
        <dbReference type="Proteomes" id="UP000008493"/>
    </source>
</evidence>
<accession>K5X0L3</accession>
<name>K5X0L3_AGABU</name>
<dbReference type="InParanoid" id="K5X0L3"/>
<evidence type="ECO:0000313" key="1">
    <source>
        <dbReference type="EMBL" id="EKM81346.1"/>
    </source>
</evidence>
<gene>
    <name evidence="1" type="ORF">AGABI1DRAFT_113002</name>
</gene>
<dbReference type="AlphaFoldDB" id="K5X0L3"/>
<dbReference type="Proteomes" id="UP000008493">
    <property type="component" value="Unassembled WGS sequence"/>
</dbReference>
<sequence>MTREFSYRCTKWYNLSRQIFLIQHSCSTEWARDQFRITLLSLSYLDKYEDDCQNQSNDSKDYAEN</sequence>
<proteinExistence type="predicted"/>
<dbReference type="RefSeq" id="XP_007328783.1">
    <property type="nucleotide sequence ID" value="XM_007328721.1"/>
</dbReference>
<reference evidence="2" key="1">
    <citation type="journal article" date="2012" name="Proc. Natl. Acad. Sci. U.S.A.">
        <title>Genome sequence of the button mushroom Agaricus bisporus reveals mechanisms governing adaptation to a humic-rich ecological niche.</title>
        <authorList>
            <person name="Morin E."/>
            <person name="Kohler A."/>
            <person name="Baker A.R."/>
            <person name="Foulongne-Oriol M."/>
            <person name="Lombard V."/>
            <person name="Nagy L.G."/>
            <person name="Ohm R.A."/>
            <person name="Patyshakuliyeva A."/>
            <person name="Brun A."/>
            <person name="Aerts A.L."/>
            <person name="Bailey A.M."/>
            <person name="Billette C."/>
            <person name="Coutinho P.M."/>
            <person name="Deakin G."/>
            <person name="Doddapaneni H."/>
            <person name="Floudas D."/>
            <person name="Grimwood J."/>
            <person name="Hilden K."/>
            <person name="Kuees U."/>
            <person name="LaButti K.M."/>
            <person name="Lapidus A."/>
            <person name="Lindquist E.A."/>
            <person name="Lucas S.M."/>
            <person name="Murat C."/>
            <person name="Riley R.W."/>
            <person name="Salamov A.A."/>
            <person name="Schmutz J."/>
            <person name="Subramanian V."/>
            <person name="Woesten H.A.B."/>
            <person name="Xu J."/>
            <person name="Eastwood D.C."/>
            <person name="Foster G.D."/>
            <person name="Sonnenberg A.S."/>
            <person name="Cullen D."/>
            <person name="de Vries R.P."/>
            <person name="Lundell T."/>
            <person name="Hibbett D.S."/>
            <person name="Henrissat B."/>
            <person name="Burton K.S."/>
            <person name="Kerrigan R.W."/>
            <person name="Challen M.P."/>
            <person name="Grigoriev I.V."/>
            <person name="Martin F."/>
        </authorList>
    </citation>
    <scope>NUCLEOTIDE SEQUENCE [LARGE SCALE GENOMIC DNA]</scope>
    <source>
        <strain evidence="2">JB137-S8 / ATCC MYA-4627 / FGSC 10392</strain>
    </source>
</reference>
<dbReference type="HOGENOM" id="CLU_2849150_0_0_1"/>
<keyword evidence="2" id="KW-1185">Reference proteome</keyword>
<dbReference type="OMA" id="STEWARD"/>
<organism evidence="1 2">
    <name type="scientific">Agaricus bisporus var. burnettii (strain JB137-S8 / ATCC MYA-4627 / FGSC 10392)</name>
    <name type="common">White button mushroom</name>
    <dbReference type="NCBI Taxonomy" id="597362"/>
    <lineage>
        <taxon>Eukaryota</taxon>
        <taxon>Fungi</taxon>
        <taxon>Dikarya</taxon>
        <taxon>Basidiomycota</taxon>
        <taxon>Agaricomycotina</taxon>
        <taxon>Agaricomycetes</taxon>
        <taxon>Agaricomycetidae</taxon>
        <taxon>Agaricales</taxon>
        <taxon>Agaricineae</taxon>
        <taxon>Agaricaceae</taxon>
        <taxon>Agaricus</taxon>
    </lineage>
</organism>
<protein>
    <submittedName>
        <fullName evidence="1">Uncharacterized protein</fullName>
    </submittedName>
</protein>
<dbReference type="EMBL" id="JH971388">
    <property type="protein sequence ID" value="EKM81346.1"/>
    <property type="molecule type" value="Genomic_DNA"/>
</dbReference>
<dbReference type="GeneID" id="18823845"/>
<dbReference type="KEGG" id="abp:AGABI1DRAFT113002"/>